<keyword evidence="3" id="KW-1185">Reference proteome</keyword>
<dbReference type="PANTHER" id="PTHR33647">
    <property type="entry name" value="OS01G0793900 PROTEIN"/>
    <property type="match status" value="1"/>
</dbReference>
<dbReference type="Proteomes" id="UP001567538">
    <property type="component" value="Unassembled WGS sequence"/>
</dbReference>
<evidence type="ECO:0000313" key="2">
    <source>
        <dbReference type="EMBL" id="KAL1537800.1"/>
    </source>
</evidence>
<comment type="caution">
    <text evidence="2">The sequence shown here is derived from an EMBL/GenBank/DDBJ whole genome shotgun (WGS) entry which is preliminary data.</text>
</comment>
<reference evidence="2 3" key="1">
    <citation type="submission" date="2024-06" db="EMBL/GenBank/DDBJ databases">
        <title>A chromosome level genome sequence of Diviner's sage (Salvia divinorum).</title>
        <authorList>
            <person name="Ford S.A."/>
            <person name="Ro D.-K."/>
            <person name="Ness R.W."/>
            <person name="Phillips M.A."/>
        </authorList>
    </citation>
    <scope>NUCLEOTIDE SEQUENCE [LARGE SCALE GENOMIC DNA]</scope>
    <source>
        <strain evidence="2">SAF-2024a</strain>
        <tissue evidence="2">Leaf</tissue>
    </source>
</reference>
<proteinExistence type="predicted"/>
<gene>
    <name evidence="2" type="ORF">AAHA92_30281</name>
</gene>
<dbReference type="AlphaFoldDB" id="A0ABD1G223"/>
<evidence type="ECO:0000256" key="1">
    <source>
        <dbReference type="SAM" id="MobiDB-lite"/>
    </source>
</evidence>
<feature type="region of interest" description="Disordered" evidence="1">
    <location>
        <begin position="1"/>
        <end position="29"/>
    </location>
</feature>
<accession>A0ABD1G223</accession>
<dbReference type="PANTHER" id="PTHR33647:SF5">
    <property type="entry name" value="OS01G0793900 PROTEIN"/>
    <property type="match status" value="1"/>
</dbReference>
<name>A0ABD1G223_SALDI</name>
<sequence length="103" mass="10994">MGNCIRKGSSTEWGGEDWASFGSGRDKDEGGLAAAESFALPSSLAAATEVKIKISRKELEKLLKEADVEGMSLQQVLAQLVAGEENQRPWRPALGSIPEYDGA</sequence>
<organism evidence="2 3">
    <name type="scientific">Salvia divinorum</name>
    <name type="common">Maria pastora</name>
    <name type="synonym">Diviner's sage</name>
    <dbReference type="NCBI Taxonomy" id="28513"/>
    <lineage>
        <taxon>Eukaryota</taxon>
        <taxon>Viridiplantae</taxon>
        <taxon>Streptophyta</taxon>
        <taxon>Embryophyta</taxon>
        <taxon>Tracheophyta</taxon>
        <taxon>Spermatophyta</taxon>
        <taxon>Magnoliopsida</taxon>
        <taxon>eudicotyledons</taxon>
        <taxon>Gunneridae</taxon>
        <taxon>Pentapetalae</taxon>
        <taxon>asterids</taxon>
        <taxon>lamiids</taxon>
        <taxon>Lamiales</taxon>
        <taxon>Lamiaceae</taxon>
        <taxon>Nepetoideae</taxon>
        <taxon>Mentheae</taxon>
        <taxon>Salviinae</taxon>
        <taxon>Salvia</taxon>
        <taxon>Salvia subgen. Calosphace</taxon>
    </lineage>
</organism>
<evidence type="ECO:0000313" key="3">
    <source>
        <dbReference type="Proteomes" id="UP001567538"/>
    </source>
</evidence>
<dbReference type="EMBL" id="JBEAFC010000011">
    <property type="protein sequence ID" value="KAL1537800.1"/>
    <property type="molecule type" value="Genomic_DNA"/>
</dbReference>
<protein>
    <submittedName>
        <fullName evidence="2">Uncharacterized protein</fullName>
    </submittedName>
</protein>